<dbReference type="PANTHER" id="PTHR10039">
    <property type="entry name" value="AMELOGENIN"/>
    <property type="match status" value="1"/>
</dbReference>
<evidence type="ECO:0000256" key="1">
    <source>
        <dbReference type="ARBA" id="ARBA00022737"/>
    </source>
</evidence>
<evidence type="ECO:0000313" key="4">
    <source>
        <dbReference type="Proteomes" id="UP000250043"/>
    </source>
</evidence>
<name>A0A8E2AGH1_9APHY</name>
<dbReference type="InterPro" id="IPR027417">
    <property type="entry name" value="P-loop_NTPase"/>
</dbReference>
<dbReference type="InterPro" id="IPR056884">
    <property type="entry name" value="NPHP3-like_N"/>
</dbReference>
<dbReference type="Proteomes" id="UP000250043">
    <property type="component" value="Unassembled WGS sequence"/>
</dbReference>
<reference evidence="3 4" key="1">
    <citation type="submission" date="2016-07" db="EMBL/GenBank/DDBJ databases">
        <title>Draft genome of the white-rot fungus Obba rivulosa 3A-2.</title>
        <authorList>
            <consortium name="DOE Joint Genome Institute"/>
            <person name="Miettinen O."/>
            <person name="Riley R."/>
            <person name="Acob R."/>
            <person name="Barry K."/>
            <person name="Cullen D."/>
            <person name="De Vries R."/>
            <person name="Hainaut M."/>
            <person name="Hatakka A."/>
            <person name="Henrissat B."/>
            <person name="Hilden K."/>
            <person name="Kuo R."/>
            <person name="Labutti K."/>
            <person name="Lipzen A."/>
            <person name="Makela M.R."/>
            <person name="Sandor L."/>
            <person name="Spatafora J.W."/>
            <person name="Grigoriev I.V."/>
            <person name="Hibbett D.S."/>
        </authorList>
    </citation>
    <scope>NUCLEOTIDE SEQUENCE [LARGE SCALE GENOMIC DNA]</scope>
    <source>
        <strain evidence="3 4">3A-2</strain>
    </source>
</reference>
<keyword evidence="1" id="KW-0677">Repeat</keyword>
<proteinExistence type="predicted"/>
<feature type="non-terminal residue" evidence="3">
    <location>
        <position position="1"/>
    </location>
</feature>
<organism evidence="3 4">
    <name type="scientific">Obba rivulosa</name>
    <dbReference type="NCBI Taxonomy" id="1052685"/>
    <lineage>
        <taxon>Eukaryota</taxon>
        <taxon>Fungi</taxon>
        <taxon>Dikarya</taxon>
        <taxon>Basidiomycota</taxon>
        <taxon>Agaricomycotina</taxon>
        <taxon>Agaricomycetes</taxon>
        <taxon>Polyporales</taxon>
        <taxon>Gelatoporiaceae</taxon>
        <taxon>Obba</taxon>
    </lineage>
</organism>
<protein>
    <recommendedName>
        <fullName evidence="2">Nephrocystin 3-like N-terminal domain-containing protein</fullName>
    </recommendedName>
</protein>
<gene>
    <name evidence="3" type="ORF">OBBRIDRAFT_715762</name>
</gene>
<keyword evidence="4" id="KW-1185">Reference proteome</keyword>
<feature type="non-terminal residue" evidence="3">
    <location>
        <position position="418"/>
    </location>
</feature>
<dbReference type="Pfam" id="PF24883">
    <property type="entry name" value="NPHP3_N"/>
    <property type="match status" value="1"/>
</dbReference>
<sequence>VDYDNDLKELKPADASYRSYLTDEKSRLQAATRENILKDLAKWAVANDPTHRVLVLHGLAGMGKSLIVHALVKRLDESHRGASFFFNRGVPDCKDPYKVFPTIAHQLAYSQQALVELIAEASRGHLSRSRTQALEHQLEDLVINPLSQLPPSTLPLLLAVDGADECLNEPGDPVPRLLELLCRAANKIRFLRILIATRPETYIMGALRSSDHSDIITFRDLQEEPDVDKDIRLFIDTEFRKCAATGGFTLTTQRVHATEKLTQLADGLFVYASTVVRFLVDDRNLAVEIYDKLVESQDSKAPSQLYERLDMLYKAILEAAFAKFRTDAERMAHIHQVLRWFALGMDNPFSSQDLVLVGIPTHHTIDVISRLRSVLIVDGEVAPTTQLRACHASFPQFLADSARCKDPAFLIEPESGHA</sequence>
<dbReference type="OrthoDB" id="3228837at2759"/>
<evidence type="ECO:0000313" key="3">
    <source>
        <dbReference type="EMBL" id="OCH83708.1"/>
    </source>
</evidence>
<dbReference type="PANTHER" id="PTHR10039:SF17">
    <property type="entry name" value="FUNGAL STAND N-TERMINAL GOODBYE DOMAIN-CONTAINING PROTEIN-RELATED"/>
    <property type="match status" value="1"/>
</dbReference>
<evidence type="ECO:0000259" key="2">
    <source>
        <dbReference type="Pfam" id="PF24883"/>
    </source>
</evidence>
<accession>A0A8E2AGH1</accession>
<dbReference type="SUPFAM" id="SSF52540">
    <property type="entry name" value="P-loop containing nucleoside triphosphate hydrolases"/>
    <property type="match status" value="1"/>
</dbReference>
<dbReference type="EMBL" id="KV722855">
    <property type="protein sequence ID" value="OCH83708.1"/>
    <property type="molecule type" value="Genomic_DNA"/>
</dbReference>
<dbReference type="Gene3D" id="3.40.50.300">
    <property type="entry name" value="P-loop containing nucleotide triphosphate hydrolases"/>
    <property type="match status" value="1"/>
</dbReference>
<feature type="domain" description="Nephrocystin 3-like N-terminal" evidence="2">
    <location>
        <begin position="32"/>
        <end position="198"/>
    </location>
</feature>
<dbReference type="AlphaFoldDB" id="A0A8E2AGH1"/>